<gene>
    <name evidence="2" type="ORF">NSK_008065</name>
</gene>
<dbReference type="EMBL" id="SDOX01000159">
    <property type="protein sequence ID" value="TFJ80639.1"/>
    <property type="molecule type" value="Genomic_DNA"/>
</dbReference>
<feature type="compositionally biased region" description="Basic and acidic residues" evidence="1">
    <location>
        <begin position="62"/>
        <end position="71"/>
    </location>
</feature>
<keyword evidence="3" id="KW-1185">Reference proteome</keyword>
<evidence type="ECO:0000313" key="3">
    <source>
        <dbReference type="Proteomes" id="UP000355283"/>
    </source>
</evidence>
<protein>
    <submittedName>
        <fullName evidence="2">Uncharacterized protein</fullName>
    </submittedName>
</protein>
<evidence type="ECO:0000256" key="1">
    <source>
        <dbReference type="SAM" id="MobiDB-lite"/>
    </source>
</evidence>
<proteinExistence type="predicted"/>
<reference evidence="2 3" key="1">
    <citation type="submission" date="2019-01" db="EMBL/GenBank/DDBJ databases">
        <title>Nuclear Genome Assembly of the Microalgal Biofuel strain Nannochloropsis salina CCMP1776.</title>
        <authorList>
            <person name="Hovde B."/>
        </authorList>
    </citation>
    <scope>NUCLEOTIDE SEQUENCE [LARGE SCALE GENOMIC DNA]</scope>
    <source>
        <strain evidence="2 3">CCMP1776</strain>
    </source>
</reference>
<dbReference type="AlphaFoldDB" id="A0A4D9CVE2"/>
<feature type="region of interest" description="Disordered" evidence="1">
    <location>
        <begin position="16"/>
        <end position="87"/>
    </location>
</feature>
<organism evidence="2 3">
    <name type="scientific">Nannochloropsis salina CCMP1776</name>
    <dbReference type="NCBI Taxonomy" id="1027361"/>
    <lineage>
        <taxon>Eukaryota</taxon>
        <taxon>Sar</taxon>
        <taxon>Stramenopiles</taxon>
        <taxon>Ochrophyta</taxon>
        <taxon>Eustigmatophyceae</taxon>
        <taxon>Eustigmatales</taxon>
        <taxon>Monodopsidaceae</taxon>
        <taxon>Microchloropsis</taxon>
        <taxon>Microchloropsis salina</taxon>
    </lineage>
</organism>
<dbReference type="OrthoDB" id="10525607at2759"/>
<evidence type="ECO:0000313" key="2">
    <source>
        <dbReference type="EMBL" id="TFJ80639.1"/>
    </source>
</evidence>
<sequence>MAMRVDEEARLAASFFVQDDARREDNEDSGEQEHTATAGATGGGADGACAGVYREGEEVEQEHEQEHEHVMRLQLVGGTGREGGGRG</sequence>
<accession>A0A4D9CVE2</accession>
<comment type="caution">
    <text evidence="2">The sequence shown here is derived from an EMBL/GenBank/DDBJ whole genome shotgun (WGS) entry which is preliminary data.</text>
</comment>
<dbReference type="Proteomes" id="UP000355283">
    <property type="component" value="Unassembled WGS sequence"/>
</dbReference>
<name>A0A4D9CVE2_9STRA</name>
<feature type="compositionally biased region" description="Gly residues" evidence="1">
    <location>
        <begin position="77"/>
        <end position="87"/>
    </location>
</feature>